<reference evidence="7" key="3">
    <citation type="submission" date="2025-09" db="UniProtKB">
        <authorList>
            <consortium name="Ensembl"/>
        </authorList>
    </citation>
    <scope>IDENTIFICATION</scope>
</reference>
<keyword evidence="5" id="KW-1133">Transmembrane helix</keyword>
<dbReference type="Pfam" id="PF13639">
    <property type="entry name" value="zf-RING_2"/>
    <property type="match status" value="1"/>
</dbReference>
<evidence type="ECO:0000256" key="5">
    <source>
        <dbReference type="SAM" id="Phobius"/>
    </source>
</evidence>
<dbReference type="SUPFAM" id="SSF57850">
    <property type="entry name" value="RING/U-box"/>
    <property type="match status" value="1"/>
</dbReference>
<dbReference type="PANTHER" id="PTHR47095">
    <property type="entry name" value="RING FINGER PROTEIN 222"/>
    <property type="match status" value="1"/>
</dbReference>
<organism evidence="7 8">
    <name type="scientific">Oreochromis niloticus</name>
    <name type="common">Nile tilapia</name>
    <name type="synonym">Tilapia nilotica</name>
    <dbReference type="NCBI Taxonomy" id="8128"/>
    <lineage>
        <taxon>Eukaryota</taxon>
        <taxon>Metazoa</taxon>
        <taxon>Chordata</taxon>
        <taxon>Craniata</taxon>
        <taxon>Vertebrata</taxon>
        <taxon>Euteleostomi</taxon>
        <taxon>Actinopterygii</taxon>
        <taxon>Neopterygii</taxon>
        <taxon>Teleostei</taxon>
        <taxon>Neoteleostei</taxon>
        <taxon>Acanthomorphata</taxon>
        <taxon>Ovalentaria</taxon>
        <taxon>Cichlomorphae</taxon>
        <taxon>Cichliformes</taxon>
        <taxon>Cichlidae</taxon>
        <taxon>African cichlids</taxon>
        <taxon>Pseudocrenilabrinae</taxon>
        <taxon>Oreochromini</taxon>
        <taxon>Oreochromis</taxon>
    </lineage>
</organism>
<proteinExistence type="predicted"/>
<dbReference type="Proteomes" id="UP000005207">
    <property type="component" value="Linkage group LG4"/>
</dbReference>
<dbReference type="PROSITE" id="PS50089">
    <property type="entry name" value="ZF_RING_2"/>
    <property type="match status" value="1"/>
</dbReference>
<dbReference type="InterPro" id="IPR017907">
    <property type="entry name" value="Znf_RING_CS"/>
</dbReference>
<dbReference type="Gene3D" id="3.30.40.10">
    <property type="entry name" value="Zinc/RING finger domain, C3HC4 (zinc finger)"/>
    <property type="match status" value="1"/>
</dbReference>
<dbReference type="InterPro" id="IPR042973">
    <property type="entry name" value="RNF222"/>
</dbReference>
<dbReference type="Ensembl" id="ENSONIT00000042399.1">
    <property type="protein sequence ID" value="ENSONIP00000040385.1"/>
    <property type="gene ID" value="ENSONIG00000041429.1"/>
</dbReference>
<evidence type="ECO:0000256" key="2">
    <source>
        <dbReference type="ARBA" id="ARBA00022771"/>
    </source>
</evidence>
<dbReference type="CDD" id="cd16564">
    <property type="entry name" value="RING-HC_RNF222"/>
    <property type="match status" value="1"/>
</dbReference>
<keyword evidence="1" id="KW-0479">Metal-binding</keyword>
<dbReference type="InParanoid" id="A0A669C0P4"/>
<evidence type="ECO:0000256" key="4">
    <source>
        <dbReference type="PROSITE-ProRule" id="PRU00175"/>
    </source>
</evidence>
<dbReference type="PROSITE" id="PS00518">
    <property type="entry name" value="ZF_RING_1"/>
    <property type="match status" value="1"/>
</dbReference>
<keyword evidence="5" id="KW-0812">Transmembrane</keyword>
<feature type="domain" description="RING-type" evidence="6">
    <location>
        <begin position="19"/>
        <end position="63"/>
    </location>
</feature>
<name>A0A669C0P4_ORENI</name>
<reference evidence="8" key="1">
    <citation type="submission" date="2012-01" db="EMBL/GenBank/DDBJ databases">
        <title>The Genome Sequence of Oreochromis niloticus (Nile Tilapia).</title>
        <authorList>
            <consortium name="Broad Institute Genome Assembly Team"/>
            <consortium name="Broad Institute Sequencing Platform"/>
            <person name="Di Palma F."/>
            <person name="Johnson J."/>
            <person name="Lander E.S."/>
            <person name="Lindblad-Toh K."/>
        </authorList>
    </citation>
    <scope>NUCLEOTIDE SEQUENCE [LARGE SCALE GENOMIC DNA]</scope>
</reference>
<dbReference type="PANTHER" id="PTHR47095:SF1">
    <property type="entry name" value="RING FINGER PROTEIN 222"/>
    <property type="match status" value="1"/>
</dbReference>
<dbReference type="GeneTree" id="ENSGT00390000002856"/>
<sequence length="225" mass="25048">MSNLRQHYMENGHEATQECPVCFENVLAAKRTLSCRHVFCQDCLSKIMLVAKSQGSIVCPLCRQATYLNKQNQAGATLAADVSPTEEAPLPLPMGYLVMASRASIVGLLHGGNLMMHHLRRLSQRSSEQTVANRNGSQVFIISDQVRPTTRNDTAVSIPEPESSECLITQCSDFCLVVVFCLIVLLWVLVSRLSACLDFIQSQDRHVASHCDNNKSNIFFFKLFL</sequence>
<accession>A0A669C0P4</accession>
<dbReference type="InterPro" id="IPR001841">
    <property type="entry name" value="Znf_RING"/>
</dbReference>
<reference evidence="7" key="2">
    <citation type="submission" date="2025-08" db="UniProtKB">
        <authorList>
            <consortium name="Ensembl"/>
        </authorList>
    </citation>
    <scope>IDENTIFICATION</scope>
</reference>
<keyword evidence="3" id="KW-0862">Zinc</keyword>
<evidence type="ECO:0000256" key="1">
    <source>
        <dbReference type="ARBA" id="ARBA00022723"/>
    </source>
</evidence>
<evidence type="ECO:0000313" key="7">
    <source>
        <dbReference type="Ensembl" id="ENSONIP00000040385.1"/>
    </source>
</evidence>
<dbReference type="GO" id="GO:0008270">
    <property type="term" value="F:zinc ion binding"/>
    <property type="evidence" value="ECO:0007669"/>
    <property type="project" value="UniProtKB-KW"/>
</dbReference>
<protein>
    <recommendedName>
        <fullName evidence="6">RING-type domain-containing protein</fullName>
    </recommendedName>
</protein>
<dbReference type="InterPro" id="IPR013083">
    <property type="entry name" value="Znf_RING/FYVE/PHD"/>
</dbReference>
<dbReference type="OMA" id="ENRHECP"/>
<feature type="transmembrane region" description="Helical" evidence="5">
    <location>
        <begin position="174"/>
        <end position="195"/>
    </location>
</feature>
<dbReference type="SMART" id="SM00184">
    <property type="entry name" value="RING"/>
    <property type="match status" value="1"/>
</dbReference>
<evidence type="ECO:0000256" key="3">
    <source>
        <dbReference type="ARBA" id="ARBA00022833"/>
    </source>
</evidence>
<evidence type="ECO:0000313" key="8">
    <source>
        <dbReference type="Proteomes" id="UP000005207"/>
    </source>
</evidence>
<evidence type="ECO:0000259" key="6">
    <source>
        <dbReference type="PROSITE" id="PS50089"/>
    </source>
</evidence>
<keyword evidence="5" id="KW-0472">Membrane</keyword>
<keyword evidence="8" id="KW-1185">Reference proteome</keyword>
<keyword evidence="2 4" id="KW-0863">Zinc-finger</keyword>
<dbReference type="AlphaFoldDB" id="A0A669C0P4"/>